<name>D8QQ95_SELML</name>
<evidence type="ECO:0000313" key="2">
    <source>
        <dbReference type="Proteomes" id="UP000001514"/>
    </source>
</evidence>
<keyword evidence="2" id="KW-1185">Reference proteome</keyword>
<protein>
    <submittedName>
        <fullName evidence="1">Uncharacterized protein</fullName>
    </submittedName>
</protein>
<dbReference type="Gramene" id="EFJ38421">
    <property type="protein sequence ID" value="EFJ38421"/>
    <property type="gene ID" value="SELMODRAFT_402318"/>
</dbReference>
<dbReference type="AlphaFoldDB" id="D8QQ95"/>
<dbReference type="HOGENOM" id="CLU_1498767_0_0_1"/>
<sequence length="180" mass="20478">MHHRHADDCAGDTRGQGNQVKKFAVTLDPNYCKTNRFACGGLAGNLILNNKGWFGSSKDQDDMHLLVGWGSCIKIVVIKVRGADFPGGLHAFFGKPFPGDKLHLKNFVWFTTNSFPKQVCFLYMVMSTRRLRIISLLTLHSLEQHENVLRLYLELQKTAAFDIIKEHHLYDALKSNINYI</sequence>
<gene>
    <name evidence="1" type="ORF">SELMODRAFT_402318</name>
</gene>
<proteinExistence type="predicted"/>
<dbReference type="InParanoid" id="D8QQ95"/>
<reference evidence="1 2" key="1">
    <citation type="journal article" date="2011" name="Science">
        <title>The Selaginella genome identifies genetic changes associated with the evolution of vascular plants.</title>
        <authorList>
            <person name="Banks J.A."/>
            <person name="Nishiyama T."/>
            <person name="Hasebe M."/>
            <person name="Bowman J.L."/>
            <person name="Gribskov M."/>
            <person name="dePamphilis C."/>
            <person name="Albert V.A."/>
            <person name="Aono N."/>
            <person name="Aoyama T."/>
            <person name="Ambrose B.A."/>
            <person name="Ashton N.W."/>
            <person name="Axtell M.J."/>
            <person name="Barker E."/>
            <person name="Barker M.S."/>
            <person name="Bennetzen J.L."/>
            <person name="Bonawitz N.D."/>
            <person name="Chapple C."/>
            <person name="Cheng C."/>
            <person name="Correa L.G."/>
            <person name="Dacre M."/>
            <person name="DeBarry J."/>
            <person name="Dreyer I."/>
            <person name="Elias M."/>
            <person name="Engstrom E.M."/>
            <person name="Estelle M."/>
            <person name="Feng L."/>
            <person name="Finet C."/>
            <person name="Floyd S.K."/>
            <person name="Frommer W.B."/>
            <person name="Fujita T."/>
            <person name="Gramzow L."/>
            <person name="Gutensohn M."/>
            <person name="Harholt J."/>
            <person name="Hattori M."/>
            <person name="Heyl A."/>
            <person name="Hirai T."/>
            <person name="Hiwatashi Y."/>
            <person name="Ishikawa M."/>
            <person name="Iwata M."/>
            <person name="Karol K.G."/>
            <person name="Koehler B."/>
            <person name="Kolukisaoglu U."/>
            <person name="Kubo M."/>
            <person name="Kurata T."/>
            <person name="Lalonde S."/>
            <person name="Li K."/>
            <person name="Li Y."/>
            <person name="Litt A."/>
            <person name="Lyons E."/>
            <person name="Manning G."/>
            <person name="Maruyama T."/>
            <person name="Michael T.P."/>
            <person name="Mikami K."/>
            <person name="Miyazaki S."/>
            <person name="Morinaga S."/>
            <person name="Murata T."/>
            <person name="Mueller-Roeber B."/>
            <person name="Nelson D.R."/>
            <person name="Obara M."/>
            <person name="Oguri Y."/>
            <person name="Olmstead R.G."/>
            <person name="Onodera N."/>
            <person name="Petersen B.L."/>
            <person name="Pils B."/>
            <person name="Prigge M."/>
            <person name="Rensing S.A."/>
            <person name="Riano-Pachon D.M."/>
            <person name="Roberts A.W."/>
            <person name="Sato Y."/>
            <person name="Scheller H.V."/>
            <person name="Schulz B."/>
            <person name="Schulz C."/>
            <person name="Shakirov E.V."/>
            <person name="Shibagaki N."/>
            <person name="Shinohara N."/>
            <person name="Shippen D.E."/>
            <person name="Soerensen I."/>
            <person name="Sotooka R."/>
            <person name="Sugimoto N."/>
            <person name="Sugita M."/>
            <person name="Sumikawa N."/>
            <person name="Tanurdzic M."/>
            <person name="Theissen G."/>
            <person name="Ulvskov P."/>
            <person name="Wakazuki S."/>
            <person name="Weng J.K."/>
            <person name="Willats W.W."/>
            <person name="Wipf D."/>
            <person name="Wolf P.G."/>
            <person name="Yang L."/>
            <person name="Zimmer A.D."/>
            <person name="Zhu Q."/>
            <person name="Mitros T."/>
            <person name="Hellsten U."/>
            <person name="Loque D."/>
            <person name="Otillar R."/>
            <person name="Salamov A."/>
            <person name="Schmutz J."/>
            <person name="Shapiro H."/>
            <person name="Lindquist E."/>
            <person name="Lucas S."/>
            <person name="Rokhsar D."/>
            <person name="Grigoriev I.V."/>
        </authorList>
    </citation>
    <scope>NUCLEOTIDE SEQUENCE [LARGE SCALE GENOMIC DNA]</scope>
</reference>
<evidence type="ECO:0000313" key="1">
    <source>
        <dbReference type="EMBL" id="EFJ38421.1"/>
    </source>
</evidence>
<organism evidence="2">
    <name type="scientific">Selaginella moellendorffii</name>
    <name type="common">Spikemoss</name>
    <dbReference type="NCBI Taxonomy" id="88036"/>
    <lineage>
        <taxon>Eukaryota</taxon>
        <taxon>Viridiplantae</taxon>
        <taxon>Streptophyta</taxon>
        <taxon>Embryophyta</taxon>
        <taxon>Tracheophyta</taxon>
        <taxon>Lycopodiopsida</taxon>
        <taxon>Selaginellales</taxon>
        <taxon>Selaginellaceae</taxon>
        <taxon>Selaginella</taxon>
    </lineage>
</organism>
<accession>D8QQ95</accession>
<dbReference type="Proteomes" id="UP000001514">
    <property type="component" value="Unassembled WGS sequence"/>
</dbReference>
<dbReference type="KEGG" id="smo:SELMODRAFT_402318"/>
<dbReference type="EMBL" id="GL377565">
    <property type="protein sequence ID" value="EFJ38421.1"/>
    <property type="molecule type" value="Genomic_DNA"/>
</dbReference>